<proteinExistence type="predicted"/>
<feature type="active site" description="Proton donor" evidence="1">
    <location>
        <position position="439"/>
    </location>
</feature>
<keyword evidence="2" id="KW-0862">Zinc</keyword>
<dbReference type="CDD" id="cd09604">
    <property type="entry name" value="M1_APN_like"/>
    <property type="match status" value="1"/>
</dbReference>
<dbReference type="Pfam" id="PF01433">
    <property type="entry name" value="Peptidase_M1"/>
    <property type="match status" value="1"/>
</dbReference>
<name>A0A840E352_9BACT</name>
<evidence type="ECO:0000313" key="5">
    <source>
        <dbReference type="EMBL" id="MBB4078162.1"/>
    </source>
</evidence>
<reference evidence="5 6" key="1">
    <citation type="submission" date="2020-08" db="EMBL/GenBank/DDBJ databases">
        <title>Genomic Encyclopedia of Type Strains, Phase IV (KMG-IV): sequencing the most valuable type-strain genomes for metagenomic binning, comparative biology and taxonomic classification.</title>
        <authorList>
            <person name="Goeker M."/>
        </authorList>
    </citation>
    <scope>NUCLEOTIDE SEQUENCE [LARGE SCALE GENOMIC DNA]</scope>
    <source>
        <strain evidence="5 6">DSM 105137</strain>
    </source>
</reference>
<feature type="binding site" evidence="2">
    <location>
        <position position="354"/>
    </location>
    <ligand>
        <name>Zn(2+)</name>
        <dbReference type="ChEBI" id="CHEBI:29105"/>
        <note>catalytic</note>
    </ligand>
</feature>
<feature type="binding site" evidence="2">
    <location>
        <position position="373"/>
    </location>
    <ligand>
        <name>Zn(2+)</name>
        <dbReference type="ChEBI" id="CHEBI:29105"/>
        <note>catalytic</note>
    </ligand>
</feature>
<dbReference type="InterPro" id="IPR014782">
    <property type="entry name" value="Peptidase_M1_dom"/>
</dbReference>
<sequence>MSAPFLRLLLLLCSCAPALLFAQPERWQQRAAYRMEIDFDVRSNQYTGTQELTYFNNSPDTLDKVFYHLYFNAFQPGSQMDLRNLNLPDADDRVKDRISKLGPDEIGYIKVNTLTRDGGTLTFQEVGTILEVTLDEPILPGDSTTFSMSWDAQVPLQIRRSGRDNAEGIEYSMAQWYPKLAEYDYQGWHANPYIGREFYGVWGDFDVTINIDSDYIVAATGYLQQPEAIGYGYAPDPASRPEMLSYRFVAPQVHDFVWAADPDYTHTSLVRENGTTLNFFYQPGEETTENWERLPAIMDAAFAYVNTHFGQYPYEQYSFIQGGDGGMEYPMATLITGHRNLNSLVGVSVHELMHTWYQMLMGTNEALYAWMDEGFTSWASSEVMNHLRGEGLIEGEYVENPHERTFASLRAFRQSGLQEPLTVHADHFATNSAYSVASYVNGSVFLEQLRYIIGEEAFARTMHRYYHDWRFKHPNPNDFIRIAEKSSGLELDWYREYWVNGTDYADYAVDDVEDIDSSGTTRIDLKRVGRMPMPVEVTVTLEDGSEKYYYIAPQILRGEKPQPEYASDWTVLPDWGWANPNYSFTLDINKQQIASVRINARGRMFEDDLDNNAWGD</sequence>
<keyword evidence="3" id="KW-0732">Signal</keyword>
<dbReference type="PANTHER" id="PTHR45726">
    <property type="entry name" value="LEUKOTRIENE A-4 HYDROLASE"/>
    <property type="match status" value="1"/>
</dbReference>
<feature type="binding site" evidence="2">
    <location>
        <position position="350"/>
    </location>
    <ligand>
        <name>Zn(2+)</name>
        <dbReference type="ChEBI" id="CHEBI:29105"/>
        <note>catalytic</note>
    </ligand>
</feature>
<comment type="cofactor">
    <cofactor evidence="2">
        <name>Zn(2+)</name>
        <dbReference type="ChEBI" id="CHEBI:29105"/>
    </cofactor>
    <text evidence="2">Binds 1 zinc ion per subunit.</text>
</comment>
<comment type="caution">
    <text evidence="5">The sequence shown here is derived from an EMBL/GenBank/DDBJ whole genome shotgun (WGS) entry which is preliminary data.</text>
</comment>
<dbReference type="AlphaFoldDB" id="A0A840E352"/>
<feature type="signal peptide" evidence="3">
    <location>
        <begin position="1"/>
        <end position="22"/>
    </location>
</feature>
<gene>
    <name evidence="5" type="ORF">GGR28_000763</name>
</gene>
<dbReference type="GO" id="GO:0008237">
    <property type="term" value="F:metallopeptidase activity"/>
    <property type="evidence" value="ECO:0007669"/>
    <property type="project" value="InterPro"/>
</dbReference>
<feature type="domain" description="Peptidase M1 membrane alanine aminopeptidase" evidence="4">
    <location>
        <begin position="339"/>
        <end position="498"/>
    </location>
</feature>
<dbReference type="EMBL" id="JACIFF010000001">
    <property type="protein sequence ID" value="MBB4078162.1"/>
    <property type="molecule type" value="Genomic_DNA"/>
</dbReference>
<organism evidence="5 6">
    <name type="scientific">Neolewinella aquimaris</name>
    <dbReference type="NCBI Taxonomy" id="1835722"/>
    <lineage>
        <taxon>Bacteria</taxon>
        <taxon>Pseudomonadati</taxon>
        <taxon>Bacteroidota</taxon>
        <taxon>Saprospiria</taxon>
        <taxon>Saprospirales</taxon>
        <taxon>Lewinellaceae</taxon>
        <taxon>Neolewinella</taxon>
    </lineage>
</organism>
<accession>A0A840E352</accession>
<dbReference type="Proteomes" id="UP000576209">
    <property type="component" value="Unassembled WGS sequence"/>
</dbReference>
<dbReference type="InterPro" id="IPR034015">
    <property type="entry name" value="M1_LTA4H"/>
</dbReference>
<dbReference type="PANTHER" id="PTHR45726:SF3">
    <property type="entry name" value="LEUKOTRIENE A-4 HYDROLASE"/>
    <property type="match status" value="1"/>
</dbReference>
<dbReference type="InterPro" id="IPR027268">
    <property type="entry name" value="Peptidase_M4/M1_CTD_sf"/>
</dbReference>
<dbReference type="RefSeq" id="WP_183494383.1">
    <property type="nucleotide sequence ID" value="NZ_JACIFF010000001.1"/>
</dbReference>
<evidence type="ECO:0000256" key="2">
    <source>
        <dbReference type="PIRSR" id="PIRSR634015-3"/>
    </source>
</evidence>
<feature type="active site" description="Proton acceptor" evidence="1">
    <location>
        <position position="351"/>
    </location>
</feature>
<dbReference type="GO" id="GO:0008270">
    <property type="term" value="F:zinc ion binding"/>
    <property type="evidence" value="ECO:0007669"/>
    <property type="project" value="InterPro"/>
</dbReference>
<protein>
    <recommendedName>
        <fullName evidence="4">Peptidase M1 membrane alanine aminopeptidase domain-containing protein</fullName>
    </recommendedName>
</protein>
<evidence type="ECO:0000256" key="3">
    <source>
        <dbReference type="SAM" id="SignalP"/>
    </source>
</evidence>
<evidence type="ECO:0000259" key="4">
    <source>
        <dbReference type="Pfam" id="PF01433"/>
    </source>
</evidence>
<dbReference type="SUPFAM" id="SSF55486">
    <property type="entry name" value="Metalloproteases ('zincins'), catalytic domain"/>
    <property type="match status" value="1"/>
</dbReference>
<keyword evidence="2" id="KW-0479">Metal-binding</keyword>
<feature type="chain" id="PRO_5032772334" description="Peptidase M1 membrane alanine aminopeptidase domain-containing protein" evidence="3">
    <location>
        <begin position="23"/>
        <end position="616"/>
    </location>
</feature>
<evidence type="ECO:0000313" key="6">
    <source>
        <dbReference type="Proteomes" id="UP000576209"/>
    </source>
</evidence>
<dbReference type="Gene3D" id="1.10.390.10">
    <property type="entry name" value="Neutral Protease Domain 2"/>
    <property type="match status" value="1"/>
</dbReference>
<keyword evidence="6" id="KW-1185">Reference proteome</keyword>
<evidence type="ECO:0000256" key="1">
    <source>
        <dbReference type="PIRSR" id="PIRSR634015-1"/>
    </source>
</evidence>